<dbReference type="AlphaFoldDB" id="A0A372LFJ6"/>
<dbReference type="Proteomes" id="UP000262939">
    <property type="component" value="Unassembled WGS sequence"/>
</dbReference>
<organism evidence="1 2">
    <name type="scientific">Peribacillus glennii</name>
    <dbReference type="NCBI Taxonomy" id="2303991"/>
    <lineage>
        <taxon>Bacteria</taxon>
        <taxon>Bacillati</taxon>
        <taxon>Bacillota</taxon>
        <taxon>Bacilli</taxon>
        <taxon>Bacillales</taxon>
        <taxon>Bacillaceae</taxon>
        <taxon>Peribacillus</taxon>
    </lineage>
</organism>
<reference evidence="1 2" key="1">
    <citation type="submission" date="2018-08" db="EMBL/GenBank/DDBJ databases">
        <title>Bacillus chawlae sp. nov., Bacillus glennii sp. nov., and Bacillus saganii sp. nov. Isolated from the Vehicle Assembly Building at Kennedy Space Center where the Viking Spacecraft were Assembled.</title>
        <authorList>
            <person name="Seuylemezian A."/>
            <person name="Vaishampayan P."/>
        </authorList>
    </citation>
    <scope>NUCLEOTIDE SEQUENCE [LARGE SCALE GENOMIC DNA]</scope>
    <source>
        <strain evidence="1 2">V44-8</strain>
    </source>
</reference>
<protein>
    <submittedName>
        <fullName evidence="1">Uncharacterized protein</fullName>
    </submittedName>
</protein>
<sequence length="67" mass="8222">MEVFQNQKKPTKRKQGVLGRVQLEDIDIVFIFYSRFWTYQTVEFRKGKYSRNTATFCETNFIFRISW</sequence>
<evidence type="ECO:0000313" key="2">
    <source>
        <dbReference type="Proteomes" id="UP000262939"/>
    </source>
</evidence>
<gene>
    <name evidence="1" type="ORF">D0466_03855</name>
</gene>
<accession>A0A372LFJ6</accession>
<name>A0A372LFJ6_9BACI</name>
<evidence type="ECO:0000313" key="1">
    <source>
        <dbReference type="EMBL" id="RFU65058.1"/>
    </source>
</evidence>
<proteinExistence type="predicted"/>
<comment type="caution">
    <text evidence="1">The sequence shown here is derived from an EMBL/GenBank/DDBJ whole genome shotgun (WGS) entry which is preliminary data.</text>
</comment>
<dbReference type="EMBL" id="QVTD01000003">
    <property type="protein sequence ID" value="RFU65058.1"/>
    <property type="molecule type" value="Genomic_DNA"/>
</dbReference>
<keyword evidence="2" id="KW-1185">Reference proteome</keyword>